<evidence type="ECO:0000313" key="9">
    <source>
        <dbReference type="EMBL" id="CAJ1953635.1"/>
    </source>
</evidence>
<keyword evidence="3" id="KW-0223">Dioxygenase</keyword>
<dbReference type="InterPro" id="IPR005123">
    <property type="entry name" value="Oxoglu/Fe-dep_dioxygenase_dom"/>
</dbReference>
<accession>A0AAD2FUA3</accession>
<organism evidence="9 10">
    <name type="scientific">Cylindrotheca closterium</name>
    <dbReference type="NCBI Taxonomy" id="2856"/>
    <lineage>
        <taxon>Eukaryota</taxon>
        <taxon>Sar</taxon>
        <taxon>Stramenopiles</taxon>
        <taxon>Ochrophyta</taxon>
        <taxon>Bacillariophyta</taxon>
        <taxon>Bacillariophyceae</taxon>
        <taxon>Bacillariophycidae</taxon>
        <taxon>Bacillariales</taxon>
        <taxon>Bacillariaceae</taxon>
        <taxon>Cylindrotheca</taxon>
    </lineage>
</organism>
<evidence type="ECO:0000256" key="6">
    <source>
        <dbReference type="SAM" id="MobiDB-lite"/>
    </source>
</evidence>
<sequence length="499" mass="57069">MQIRHYLLLVLSVFALLFVSVQGDEADSSEQTCTWSDRHNCGGVYRDANLKEMQVNLVGREPESFFAYVHPDISTFYNKTEGSMAITETKFNGMMGKFVNMAATPITIYWKSHDPRQEPVYISQIEAYGAAGTATYPGHVFLVTPLGDSSIVLHEFQVVKGNSLYIYDPIGSLKEAQKTLPSPELERYKLQYDNLAFNNLYEQFTGRQWLALYGRKEAPRYYMWPAESFGQVHTVVTKETHLLELPSDDRFEKMIPLNCHDPELREALQQYKGSEETLILNMTVVSVAPRVFEIKNFLSPAEVQHVLEVALGMKLSQSTTKAGSVGQERTDDATRTSKNSWLSRHRSPIIDSIIRRSADLLQMDEALFRRRNKDEEYLVPETKIPISERLQLVHYDVGQQYTPHHDFSIPSTKHGQPSRFATILFYLNDVQSGGETSFPRWMNGEKKDILRVAPEVGKAVLFYNQLPDGNYDERSQHAALPVGKGEKWLTNLWVWDPHM</sequence>
<dbReference type="InterPro" id="IPR006620">
    <property type="entry name" value="Pro_4_hyd_alph"/>
</dbReference>
<dbReference type="AlphaFoldDB" id="A0AAD2FUA3"/>
<keyword evidence="2" id="KW-0479">Metal-binding</keyword>
<dbReference type="InterPro" id="IPR044862">
    <property type="entry name" value="Pro_4_hyd_alph_FE2OG_OXY"/>
</dbReference>
<dbReference type="Pfam" id="PF13640">
    <property type="entry name" value="2OG-FeII_Oxy_3"/>
    <property type="match status" value="1"/>
</dbReference>
<feature type="chain" id="PRO_5042101684" description="Fe2OG dioxygenase domain-containing protein" evidence="7">
    <location>
        <begin position="24"/>
        <end position="499"/>
    </location>
</feature>
<dbReference type="EMBL" id="CAKOGP040001836">
    <property type="protein sequence ID" value="CAJ1953635.1"/>
    <property type="molecule type" value="Genomic_DNA"/>
</dbReference>
<dbReference type="GO" id="GO:0005506">
    <property type="term" value="F:iron ion binding"/>
    <property type="evidence" value="ECO:0007669"/>
    <property type="project" value="InterPro"/>
</dbReference>
<comment type="cofactor">
    <cofactor evidence="1">
        <name>L-ascorbate</name>
        <dbReference type="ChEBI" id="CHEBI:38290"/>
    </cofactor>
</comment>
<keyword evidence="5" id="KW-0408">Iron</keyword>
<dbReference type="GO" id="GO:0031418">
    <property type="term" value="F:L-ascorbic acid binding"/>
    <property type="evidence" value="ECO:0007669"/>
    <property type="project" value="InterPro"/>
</dbReference>
<dbReference type="GO" id="GO:0004656">
    <property type="term" value="F:procollagen-proline 4-dioxygenase activity"/>
    <property type="evidence" value="ECO:0007669"/>
    <property type="project" value="TreeGrafter"/>
</dbReference>
<feature type="region of interest" description="Disordered" evidence="6">
    <location>
        <begin position="319"/>
        <end position="340"/>
    </location>
</feature>
<evidence type="ECO:0000256" key="4">
    <source>
        <dbReference type="ARBA" id="ARBA00023002"/>
    </source>
</evidence>
<gene>
    <name evidence="9" type="ORF">CYCCA115_LOCUS14238</name>
</gene>
<dbReference type="PANTHER" id="PTHR10869:SF226">
    <property type="entry name" value="PROLYL 4-HYDROXYLASE ALPHA SUBUNIT DOMAIN-CONTAINING PROTEIN"/>
    <property type="match status" value="1"/>
</dbReference>
<dbReference type="InterPro" id="IPR045054">
    <property type="entry name" value="P4HA-like"/>
</dbReference>
<evidence type="ECO:0000313" key="10">
    <source>
        <dbReference type="Proteomes" id="UP001295423"/>
    </source>
</evidence>
<dbReference type="SMART" id="SM00702">
    <property type="entry name" value="P4Hc"/>
    <property type="match status" value="1"/>
</dbReference>
<keyword evidence="10" id="KW-1185">Reference proteome</keyword>
<keyword evidence="7" id="KW-0732">Signal</keyword>
<evidence type="ECO:0000256" key="3">
    <source>
        <dbReference type="ARBA" id="ARBA00022964"/>
    </source>
</evidence>
<dbReference type="Gene3D" id="2.60.120.620">
    <property type="entry name" value="q2cbj1_9rhob like domain"/>
    <property type="match status" value="1"/>
</dbReference>
<evidence type="ECO:0000256" key="1">
    <source>
        <dbReference type="ARBA" id="ARBA00001961"/>
    </source>
</evidence>
<evidence type="ECO:0000256" key="5">
    <source>
        <dbReference type="ARBA" id="ARBA00023004"/>
    </source>
</evidence>
<evidence type="ECO:0000256" key="7">
    <source>
        <dbReference type="SAM" id="SignalP"/>
    </source>
</evidence>
<name>A0AAD2FUA3_9STRA</name>
<feature type="domain" description="Fe2OG dioxygenase" evidence="8">
    <location>
        <begin position="386"/>
        <end position="496"/>
    </location>
</feature>
<dbReference type="PROSITE" id="PS51471">
    <property type="entry name" value="FE2OG_OXY"/>
    <property type="match status" value="1"/>
</dbReference>
<dbReference type="Proteomes" id="UP001295423">
    <property type="component" value="Unassembled WGS sequence"/>
</dbReference>
<reference evidence="9" key="1">
    <citation type="submission" date="2023-08" db="EMBL/GenBank/DDBJ databases">
        <authorList>
            <person name="Audoor S."/>
            <person name="Bilcke G."/>
        </authorList>
    </citation>
    <scope>NUCLEOTIDE SEQUENCE</scope>
</reference>
<dbReference type="PANTHER" id="PTHR10869">
    <property type="entry name" value="PROLYL 4-HYDROXYLASE ALPHA SUBUNIT"/>
    <property type="match status" value="1"/>
</dbReference>
<keyword evidence="4" id="KW-0560">Oxidoreductase</keyword>
<dbReference type="GO" id="GO:0005783">
    <property type="term" value="C:endoplasmic reticulum"/>
    <property type="evidence" value="ECO:0007669"/>
    <property type="project" value="TreeGrafter"/>
</dbReference>
<proteinExistence type="predicted"/>
<protein>
    <recommendedName>
        <fullName evidence="8">Fe2OG dioxygenase domain-containing protein</fullName>
    </recommendedName>
</protein>
<evidence type="ECO:0000256" key="2">
    <source>
        <dbReference type="ARBA" id="ARBA00022723"/>
    </source>
</evidence>
<comment type="caution">
    <text evidence="9">The sequence shown here is derived from an EMBL/GenBank/DDBJ whole genome shotgun (WGS) entry which is preliminary data.</text>
</comment>
<feature type="signal peptide" evidence="7">
    <location>
        <begin position="1"/>
        <end position="23"/>
    </location>
</feature>
<evidence type="ECO:0000259" key="8">
    <source>
        <dbReference type="PROSITE" id="PS51471"/>
    </source>
</evidence>